<dbReference type="Proteomes" id="UP000694427">
    <property type="component" value="Unplaced"/>
</dbReference>
<dbReference type="GO" id="GO:0005525">
    <property type="term" value="F:GTP binding"/>
    <property type="evidence" value="ECO:0007669"/>
    <property type="project" value="UniProtKB-KW"/>
</dbReference>
<feature type="transmembrane region" description="Helical" evidence="4">
    <location>
        <begin position="222"/>
        <end position="244"/>
    </location>
</feature>
<evidence type="ECO:0000313" key="6">
    <source>
        <dbReference type="Ensembl" id="ENSCCRP00010100295.1"/>
    </source>
</evidence>
<dbReference type="Ensembl" id="ENSCCRT00010111286.1">
    <property type="protein sequence ID" value="ENSCCRP00010100295.1"/>
    <property type="gene ID" value="ENSCCRG00010044011.1"/>
</dbReference>
<accession>A0A8C1P4N7</accession>
<protein>
    <recommendedName>
        <fullName evidence="5">AIG1-type G domain-containing protein</fullName>
    </recommendedName>
</protein>
<keyword evidence="4" id="KW-0812">Transmembrane</keyword>
<sequence>MTTTMTSSHTGIDLRIVLLGKTGSGKSATGNTILGRKAFEVVDFMKSTDKLCEKKEGEVGGKTVSIIDTPGLFNTAMDKQQVKTEIEKCIEMSSPGPHVFLLVLKLGVRFTKEERDTVKWIQENFGEEALRRTIILFTHADLLKGTPLDEYIEKSKYLLKIVDSCGGRYHSFNNEDKNNQDQVTELLKKINSMMKKNEMMHYSFDMFKTTQRKKEGKWAKTACAVAVLGIGFLGTVTIAGMIIAGRAAAGSAIVTTEEAAIKAIDKVLAAIEKAVETTGETVTKKAVAAVEKAAEEAAESAIMTSKEVGVESVERVLSAIEKTVETTGEAVTKKAVAAVEQAVKTAGEAVSKKVVAAVEKAVETAGEAVMKKAATTLEKAAEAGTKEVAATVEKTVKTAGETVTKKAIEMVEKTVKTAGEKVAKKATETVEKVVETAGEAVTNTAVAAVESAAGTAKGIVTGLAAVAAAAAARSAAAAGKVASSGRVAGVAALAAAFGGAAVTLISALKR</sequence>
<dbReference type="PANTHER" id="PTHR10903:SF188">
    <property type="entry name" value="GTPASE IMAP FAMILY MEMBER 2-LIKE-RELATED"/>
    <property type="match status" value="1"/>
</dbReference>
<keyword evidence="4" id="KW-0472">Membrane</keyword>
<organism evidence="6 7">
    <name type="scientific">Cyprinus carpio</name>
    <name type="common">Common carp</name>
    <dbReference type="NCBI Taxonomy" id="7962"/>
    <lineage>
        <taxon>Eukaryota</taxon>
        <taxon>Metazoa</taxon>
        <taxon>Chordata</taxon>
        <taxon>Craniata</taxon>
        <taxon>Vertebrata</taxon>
        <taxon>Euteleostomi</taxon>
        <taxon>Actinopterygii</taxon>
        <taxon>Neopterygii</taxon>
        <taxon>Teleostei</taxon>
        <taxon>Ostariophysi</taxon>
        <taxon>Cypriniformes</taxon>
        <taxon>Cyprinidae</taxon>
        <taxon>Cyprininae</taxon>
        <taxon>Cyprinus</taxon>
    </lineage>
</organism>
<evidence type="ECO:0000256" key="4">
    <source>
        <dbReference type="SAM" id="Phobius"/>
    </source>
</evidence>
<dbReference type="PROSITE" id="PS51720">
    <property type="entry name" value="G_AIG1"/>
    <property type="match status" value="1"/>
</dbReference>
<dbReference type="InterPro" id="IPR045058">
    <property type="entry name" value="GIMA/IAN/Toc"/>
</dbReference>
<keyword evidence="4" id="KW-1133">Transmembrane helix</keyword>
<dbReference type="PANTHER" id="PTHR10903">
    <property type="entry name" value="GTPASE, IMAP FAMILY MEMBER-RELATED"/>
    <property type="match status" value="1"/>
</dbReference>
<dbReference type="InterPro" id="IPR006703">
    <property type="entry name" value="G_AIG1"/>
</dbReference>
<proteinExistence type="inferred from homology"/>
<dbReference type="SUPFAM" id="SSF52540">
    <property type="entry name" value="P-loop containing nucleoside triphosphate hydrolases"/>
    <property type="match status" value="1"/>
</dbReference>
<keyword evidence="2" id="KW-0547">Nucleotide-binding</keyword>
<evidence type="ECO:0000313" key="7">
    <source>
        <dbReference type="Proteomes" id="UP000694427"/>
    </source>
</evidence>
<dbReference type="InterPro" id="IPR027417">
    <property type="entry name" value="P-loop_NTPase"/>
</dbReference>
<dbReference type="Pfam" id="PF04548">
    <property type="entry name" value="AIG1"/>
    <property type="match status" value="1"/>
</dbReference>
<dbReference type="FunFam" id="3.40.50.300:FF:000366">
    <property type="entry name" value="GTPase, IMAP family member 2"/>
    <property type="match status" value="1"/>
</dbReference>
<keyword evidence="7" id="KW-1185">Reference proteome</keyword>
<comment type="similarity">
    <text evidence="1">Belongs to the TRAFAC class TrmE-Era-EngA-EngB-Septin-like GTPase superfamily. AIG1/Toc34/Toc159-like paraseptin GTPase family. IAN subfamily.</text>
</comment>
<dbReference type="CDD" id="cd01852">
    <property type="entry name" value="AIG1"/>
    <property type="match status" value="1"/>
</dbReference>
<evidence type="ECO:0000256" key="3">
    <source>
        <dbReference type="ARBA" id="ARBA00023134"/>
    </source>
</evidence>
<reference evidence="6" key="1">
    <citation type="submission" date="2025-08" db="UniProtKB">
        <authorList>
            <consortium name="Ensembl"/>
        </authorList>
    </citation>
    <scope>IDENTIFICATION</scope>
</reference>
<evidence type="ECO:0000256" key="2">
    <source>
        <dbReference type="ARBA" id="ARBA00022741"/>
    </source>
</evidence>
<dbReference type="AlphaFoldDB" id="A0A8C1P4N7"/>
<evidence type="ECO:0000259" key="5">
    <source>
        <dbReference type="PROSITE" id="PS51720"/>
    </source>
</evidence>
<keyword evidence="3" id="KW-0342">GTP-binding</keyword>
<dbReference type="Gene3D" id="3.40.50.300">
    <property type="entry name" value="P-loop containing nucleotide triphosphate hydrolases"/>
    <property type="match status" value="1"/>
</dbReference>
<evidence type="ECO:0000256" key="1">
    <source>
        <dbReference type="ARBA" id="ARBA00008535"/>
    </source>
</evidence>
<name>A0A8C1P4N7_CYPCA</name>
<feature type="domain" description="AIG1-type G" evidence="5">
    <location>
        <begin position="11"/>
        <end position="211"/>
    </location>
</feature>
<reference evidence="6" key="2">
    <citation type="submission" date="2025-09" db="UniProtKB">
        <authorList>
            <consortium name="Ensembl"/>
        </authorList>
    </citation>
    <scope>IDENTIFICATION</scope>
</reference>
<feature type="transmembrane region" description="Helical" evidence="4">
    <location>
        <begin position="487"/>
        <end position="508"/>
    </location>
</feature>